<gene>
    <name evidence="1" type="ORF">A4R43_21475</name>
</gene>
<name>A0A344L9M6_9PSEU</name>
<proteinExistence type="predicted"/>
<sequence length="70" mass="7408">MRQLLPPLTVLSSYPPSGGLQLHSLTEISSYTCDFCLEYAESAMVATAADALVCPGCYARARVPGRGGRS</sequence>
<dbReference type="KEGG" id="aab:A4R43_21475"/>
<evidence type="ECO:0000313" key="2">
    <source>
        <dbReference type="Proteomes" id="UP000250434"/>
    </source>
</evidence>
<evidence type="ECO:0000313" key="1">
    <source>
        <dbReference type="EMBL" id="AXB44750.1"/>
    </source>
</evidence>
<dbReference type="EMBL" id="CP015163">
    <property type="protein sequence ID" value="AXB44750.1"/>
    <property type="molecule type" value="Genomic_DNA"/>
</dbReference>
<dbReference type="AlphaFoldDB" id="A0A344L9M6"/>
<accession>A0A344L9M6</accession>
<dbReference type="Proteomes" id="UP000250434">
    <property type="component" value="Chromosome"/>
</dbReference>
<organism evidence="1 2">
    <name type="scientific">Amycolatopsis albispora</name>
    <dbReference type="NCBI Taxonomy" id="1804986"/>
    <lineage>
        <taxon>Bacteria</taxon>
        <taxon>Bacillati</taxon>
        <taxon>Actinomycetota</taxon>
        <taxon>Actinomycetes</taxon>
        <taxon>Pseudonocardiales</taxon>
        <taxon>Pseudonocardiaceae</taxon>
        <taxon>Amycolatopsis</taxon>
    </lineage>
</organism>
<protein>
    <submittedName>
        <fullName evidence="1">Uncharacterized protein</fullName>
    </submittedName>
</protein>
<reference evidence="1 2" key="1">
    <citation type="submission" date="2016-04" db="EMBL/GenBank/DDBJ databases">
        <title>Complete genome sequence and analysis of deep-sea sediment isolate, Amycolatopsis sp. WP1.</title>
        <authorList>
            <person name="Wang H."/>
            <person name="Chen S."/>
            <person name="Wu Q."/>
        </authorList>
    </citation>
    <scope>NUCLEOTIDE SEQUENCE [LARGE SCALE GENOMIC DNA]</scope>
    <source>
        <strain evidence="1 2">WP1</strain>
    </source>
</reference>
<keyword evidence="2" id="KW-1185">Reference proteome</keyword>
<dbReference type="RefSeq" id="WP_113694007.1">
    <property type="nucleotide sequence ID" value="NZ_CP015163.1"/>
</dbReference>